<gene>
    <name evidence="1" type="ORF">E2C01_050732</name>
</gene>
<evidence type="ECO:0000313" key="2">
    <source>
        <dbReference type="Proteomes" id="UP000324222"/>
    </source>
</evidence>
<keyword evidence="2" id="KW-1185">Reference proteome</keyword>
<dbReference type="Proteomes" id="UP000324222">
    <property type="component" value="Unassembled WGS sequence"/>
</dbReference>
<organism evidence="1 2">
    <name type="scientific">Portunus trituberculatus</name>
    <name type="common">Swimming crab</name>
    <name type="synonym">Neptunus trituberculatus</name>
    <dbReference type="NCBI Taxonomy" id="210409"/>
    <lineage>
        <taxon>Eukaryota</taxon>
        <taxon>Metazoa</taxon>
        <taxon>Ecdysozoa</taxon>
        <taxon>Arthropoda</taxon>
        <taxon>Crustacea</taxon>
        <taxon>Multicrustacea</taxon>
        <taxon>Malacostraca</taxon>
        <taxon>Eumalacostraca</taxon>
        <taxon>Eucarida</taxon>
        <taxon>Decapoda</taxon>
        <taxon>Pleocyemata</taxon>
        <taxon>Brachyura</taxon>
        <taxon>Eubrachyura</taxon>
        <taxon>Portunoidea</taxon>
        <taxon>Portunidae</taxon>
        <taxon>Portuninae</taxon>
        <taxon>Portunus</taxon>
    </lineage>
</organism>
<proteinExistence type="predicted"/>
<evidence type="ECO:0000313" key="1">
    <source>
        <dbReference type="EMBL" id="MPC56766.1"/>
    </source>
</evidence>
<comment type="caution">
    <text evidence="1">The sequence shown here is derived from an EMBL/GenBank/DDBJ whole genome shotgun (WGS) entry which is preliminary data.</text>
</comment>
<protein>
    <submittedName>
        <fullName evidence="1">Uncharacterized protein</fullName>
    </submittedName>
</protein>
<reference evidence="1 2" key="1">
    <citation type="submission" date="2019-05" db="EMBL/GenBank/DDBJ databases">
        <title>Another draft genome of Portunus trituberculatus and its Hox gene families provides insights of decapod evolution.</title>
        <authorList>
            <person name="Jeong J.-H."/>
            <person name="Song I."/>
            <person name="Kim S."/>
            <person name="Choi T."/>
            <person name="Kim D."/>
            <person name="Ryu S."/>
            <person name="Kim W."/>
        </authorList>
    </citation>
    <scope>NUCLEOTIDE SEQUENCE [LARGE SCALE GENOMIC DNA]</scope>
    <source>
        <tissue evidence="1">Muscle</tissue>
    </source>
</reference>
<dbReference type="EMBL" id="VSRR010014231">
    <property type="protein sequence ID" value="MPC56766.1"/>
    <property type="molecule type" value="Genomic_DNA"/>
</dbReference>
<accession>A0A5B7GGS5</accession>
<name>A0A5B7GGS5_PORTR</name>
<dbReference type="AlphaFoldDB" id="A0A5B7GGS5"/>
<sequence>MELIRKLEKEASDTSVCEEYGMVKQTVANFSKSKDKLVEYSAKYCEDASSSKSGKGAPRKNVV</sequence>